<keyword evidence="3" id="KW-1185">Reference proteome</keyword>
<sequence length="524" mass="58190">MSVSIDIVPLAASLDMYGEPDKSSAFSLSGHVSIALNSSYSVFERRRPARILLESVLLTFDGQTEVITTSLGYSPLRLCTISREMAPYPPIELSNEGHEDTNEPCRWNVVFDLPIPGWLPASHDFAPGDLGASTQYFLHAQVKFIVVEDHSTSSWSFTTLCSPFRSRTQTLETFTSIALRRFIEPPTDEPAPPRFINYLLSPPPQPAKKDLHIPSEILSKIQVLASVSKYVDVCEGHLPFILRLRTKDLEDADCKRLQVSSFKVDVVQEEKCRRIFETQFSEFESRHPIPSKAMQPPHRPLFSAHHLSDMYQLGLYVAPASSANSMVCITSLLPPGEPGVYHLSGDNHVFAEDAVKDAETWYTMETSIPFTQSLPNYDEVSAEWAGALKVRPSSTGPLYDVAHSLKLTVHCTYDIPDSEQVASAHLTFCIPFTFGRVAPPLPSRDILPALFHSMRLPDGAYPPLPPLLPFGANLPAYSQLFDSQGNRKMDATPLPLYTPRSSSDSLVDLPPSDEKQDELDATTL</sequence>
<reference evidence="2" key="1">
    <citation type="submission" date="2023-03" db="EMBL/GenBank/DDBJ databases">
        <title>Massive genome expansion in bonnet fungi (Mycena s.s.) driven by repeated elements and novel gene families across ecological guilds.</title>
        <authorList>
            <consortium name="Lawrence Berkeley National Laboratory"/>
            <person name="Harder C.B."/>
            <person name="Miyauchi S."/>
            <person name="Viragh M."/>
            <person name="Kuo A."/>
            <person name="Thoen E."/>
            <person name="Andreopoulos B."/>
            <person name="Lu D."/>
            <person name="Skrede I."/>
            <person name="Drula E."/>
            <person name="Henrissat B."/>
            <person name="Morin E."/>
            <person name="Kohler A."/>
            <person name="Barry K."/>
            <person name="LaButti K."/>
            <person name="Morin E."/>
            <person name="Salamov A."/>
            <person name="Lipzen A."/>
            <person name="Mereny Z."/>
            <person name="Hegedus B."/>
            <person name="Baldrian P."/>
            <person name="Stursova M."/>
            <person name="Weitz H."/>
            <person name="Taylor A."/>
            <person name="Grigoriev I.V."/>
            <person name="Nagy L.G."/>
            <person name="Martin F."/>
            <person name="Kauserud H."/>
        </authorList>
    </citation>
    <scope>NUCLEOTIDE SEQUENCE</scope>
    <source>
        <strain evidence="2">CBHHK067</strain>
    </source>
</reference>
<feature type="compositionally biased region" description="Low complexity" evidence="1">
    <location>
        <begin position="501"/>
        <end position="510"/>
    </location>
</feature>
<dbReference type="EMBL" id="JARKIE010000002">
    <property type="protein sequence ID" value="KAJ7709662.1"/>
    <property type="molecule type" value="Genomic_DNA"/>
</dbReference>
<evidence type="ECO:0000313" key="2">
    <source>
        <dbReference type="EMBL" id="KAJ7709662.1"/>
    </source>
</evidence>
<protein>
    <submittedName>
        <fullName evidence="2">Uncharacterized protein</fullName>
    </submittedName>
</protein>
<accession>A0AAD7H1C6</accession>
<feature type="compositionally biased region" description="Acidic residues" evidence="1">
    <location>
        <begin position="515"/>
        <end position="524"/>
    </location>
</feature>
<gene>
    <name evidence="2" type="ORF">B0H17DRAFT_1173820</name>
</gene>
<evidence type="ECO:0000313" key="3">
    <source>
        <dbReference type="Proteomes" id="UP001221757"/>
    </source>
</evidence>
<dbReference type="Proteomes" id="UP001221757">
    <property type="component" value="Unassembled WGS sequence"/>
</dbReference>
<proteinExistence type="predicted"/>
<comment type="caution">
    <text evidence="2">The sequence shown here is derived from an EMBL/GenBank/DDBJ whole genome shotgun (WGS) entry which is preliminary data.</text>
</comment>
<evidence type="ECO:0000256" key="1">
    <source>
        <dbReference type="SAM" id="MobiDB-lite"/>
    </source>
</evidence>
<organism evidence="2 3">
    <name type="scientific">Mycena rosella</name>
    <name type="common">Pink bonnet</name>
    <name type="synonym">Agaricus rosellus</name>
    <dbReference type="NCBI Taxonomy" id="1033263"/>
    <lineage>
        <taxon>Eukaryota</taxon>
        <taxon>Fungi</taxon>
        <taxon>Dikarya</taxon>
        <taxon>Basidiomycota</taxon>
        <taxon>Agaricomycotina</taxon>
        <taxon>Agaricomycetes</taxon>
        <taxon>Agaricomycetidae</taxon>
        <taxon>Agaricales</taxon>
        <taxon>Marasmiineae</taxon>
        <taxon>Mycenaceae</taxon>
        <taxon>Mycena</taxon>
    </lineage>
</organism>
<name>A0AAD7H1C6_MYCRO</name>
<feature type="region of interest" description="Disordered" evidence="1">
    <location>
        <begin position="488"/>
        <end position="524"/>
    </location>
</feature>
<dbReference type="AlphaFoldDB" id="A0AAD7H1C6"/>